<dbReference type="SFLD" id="SFLDS00003">
    <property type="entry name" value="Haloacid_Dehalogenase"/>
    <property type="match status" value="1"/>
</dbReference>
<dbReference type="NCBIfam" id="TIGR01509">
    <property type="entry name" value="HAD-SF-IA-v3"/>
    <property type="match status" value="1"/>
</dbReference>
<dbReference type="Proteomes" id="UP000824049">
    <property type="component" value="Unassembled WGS sequence"/>
</dbReference>
<dbReference type="PANTHER" id="PTHR43611:SF3">
    <property type="entry name" value="FLAVIN MONONUCLEOTIDE HYDROLASE 1, CHLOROPLATIC"/>
    <property type="match status" value="1"/>
</dbReference>
<evidence type="ECO:0000313" key="1">
    <source>
        <dbReference type="EMBL" id="HIZ40432.1"/>
    </source>
</evidence>
<sequence>MKTLIFDLGMVLVHFRWREFLTDMGYEGEKKEGLAKAMFQNPLWQEFDRGVMGDANVIAEMKKESPQYAEDIDRIWQKENFCNVCHPFAYSEELLRTLHEMGYKIYILSNYGETLLGLNREKYTFLNYADGGVFSYEVKQMKPDDVIYQTLIERCGIEPENAVFFDDLEANCEGARRAGITAVQVTDGLASILKGLKEECDIRLPEMEKYL</sequence>
<dbReference type="InterPro" id="IPR023198">
    <property type="entry name" value="PGP-like_dom2"/>
</dbReference>
<dbReference type="CDD" id="cd02603">
    <property type="entry name" value="HAD_sEH-N_like"/>
    <property type="match status" value="1"/>
</dbReference>
<dbReference type="PRINTS" id="PR00413">
    <property type="entry name" value="HADHALOGNASE"/>
</dbReference>
<dbReference type="AlphaFoldDB" id="A0A9D2J8U1"/>
<evidence type="ECO:0000313" key="2">
    <source>
        <dbReference type="Proteomes" id="UP000824049"/>
    </source>
</evidence>
<accession>A0A9D2J8U1</accession>
<dbReference type="InterPro" id="IPR006439">
    <property type="entry name" value="HAD-SF_hydro_IA"/>
</dbReference>
<organism evidence="1 2">
    <name type="scientific">Candidatus Anaerobutyricum stercoris</name>
    <dbReference type="NCBI Taxonomy" id="2838457"/>
    <lineage>
        <taxon>Bacteria</taxon>
        <taxon>Bacillati</taxon>
        <taxon>Bacillota</taxon>
        <taxon>Clostridia</taxon>
        <taxon>Lachnospirales</taxon>
        <taxon>Lachnospiraceae</taxon>
        <taxon>Anaerobutyricum</taxon>
    </lineage>
</organism>
<reference evidence="1" key="1">
    <citation type="journal article" date="2021" name="PeerJ">
        <title>Extensive microbial diversity within the chicken gut microbiome revealed by metagenomics and culture.</title>
        <authorList>
            <person name="Gilroy R."/>
            <person name="Ravi A."/>
            <person name="Getino M."/>
            <person name="Pursley I."/>
            <person name="Horton D.L."/>
            <person name="Alikhan N.F."/>
            <person name="Baker D."/>
            <person name="Gharbi K."/>
            <person name="Hall N."/>
            <person name="Watson M."/>
            <person name="Adriaenssens E.M."/>
            <person name="Foster-Nyarko E."/>
            <person name="Jarju S."/>
            <person name="Secka A."/>
            <person name="Antonio M."/>
            <person name="Oren A."/>
            <person name="Chaudhuri R.R."/>
            <person name="La Ragione R."/>
            <person name="Hildebrand F."/>
            <person name="Pallen M.J."/>
        </authorList>
    </citation>
    <scope>NUCLEOTIDE SEQUENCE</scope>
    <source>
        <strain evidence="1">CHK179-28034</strain>
    </source>
</reference>
<dbReference type="InterPro" id="IPR036412">
    <property type="entry name" value="HAD-like_sf"/>
</dbReference>
<dbReference type="EMBL" id="DXBR01000100">
    <property type="protein sequence ID" value="HIZ40432.1"/>
    <property type="molecule type" value="Genomic_DNA"/>
</dbReference>
<comment type="caution">
    <text evidence="1">The sequence shown here is derived from an EMBL/GenBank/DDBJ whole genome shotgun (WGS) entry which is preliminary data.</text>
</comment>
<dbReference type="Gene3D" id="1.10.150.240">
    <property type="entry name" value="Putative phosphatase, domain 2"/>
    <property type="match status" value="1"/>
</dbReference>
<protein>
    <submittedName>
        <fullName evidence="1">HAD family phosphatase</fullName>
    </submittedName>
</protein>
<gene>
    <name evidence="1" type="ORF">H9968_11050</name>
</gene>
<reference evidence="1" key="2">
    <citation type="submission" date="2021-04" db="EMBL/GenBank/DDBJ databases">
        <authorList>
            <person name="Gilroy R."/>
        </authorList>
    </citation>
    <scope>NUCLEOTIDE SEQUENCE</scope>
    <source>
        <strain evidence="1">CHK179-28034</strain>
    </source>
</reference>
<dbReference type="SFLD" id="SFLDG01129">
    <property type="entry name" value="C1.5:_HAD__Beta-PGM__Phosphata"/>
    <property type="match status" value="1"/>
</dbReference>
<dbReference type="Gene3D" id="3.40.50.1000">
    <property type="entry name" value="HAD superfamily/HAD-like"/>
    <property type="match status" value="1"/>
</dbReference>
<dbReference type="InterPro" id="IPR023214">
    <property type="entry name" value="HAD_sf"/>
</dbReference>
<dbReference type="PANTHER" id="PTHR43611">
    <property type="entry name" value="ALPHA-D-GLUCOSE 1-PHOSPHATE PHOSPHATASE"/>
    <property type="match status" value="1"/>
</dbReference>
<proteinExistence type="predicted"/>
<dbReference type="Pfam" id="PF00702">
    <property type="entry name" value="Hydrolase"/>
    <property type="match status" value="1"/>
</dbReference>
<dbReference type="SUPFAM" id="SSF56784">
    <property type="entry name" value="HAD-like"/>
    <property type="match status" value="1"/>
</dbReference>
<name>A0A9D2J8U1_9FIRM</name>